<sequence>MASLASIKGVEKQRAMAIHKHKLQKASSTIDTKVPNSMLLPHVRRNWKREKIDEEKYQDIERDNSILVARMQRIMNGGDAASKLSPYVQNSAAAAVHKPTLNYRVRKARDLQIQEENKAIIKRLRASKSDYSRENLKPTHFHPHFLPRLALPPRAMGSSSSSTVKERALSSSTSIQTARSPHHATDHASVLSGVTLGSISARAADSPAKPPTTAERPTPPQPRSPPPPHNEVFTPIKTRSSRLLSISSQTYPRLDSFHSNHSTSINNEPCVLIREALKCRGKYVVASIKQPRVLPDLWDVEFYVPDDAVTYTTQLSVDAAARWLGISRSELVADASAPDVQSFQSRRSSNQSRRTSSSPYLEVAPPETETRQTNLKAILRCYDLIPQQQQQQTKPGENASSSSSSTLKGGKRRTSFVPMLTHKASDVVANMCDNAAKNAQSRFAADYSSKLISSTVNRTSSEMRRCSMSTIESMSQITTNAAEKIQVALKRATFGGAVANFFRRKADGHGTISSEAFRRLVRRDGKLSPRAVTDAEADVVFALLADDGSKLLRLKTLIEFVTKGSYNSVVFSTNGRKKVDALNATLAAMSEDDLDVSETNSEPTQLPSPDKTTQETTTTTTTTKCAAALEVAKEQRHRPAGGPLSTPRRIAAVTAPYAAPPSMLLAPSSYKPRKIKRAPDDDSLKAAVSWCYGTSPHLQASFAALSNAASRSDGVLTRSDVVRVIREDLKTSQEDLSDRELEKLLGHLELDAAGCIPVGAIQKLLSDDTTVQSSAAASPRTARSTKHRPERKGVAYRQNNNELQRVIGDARRPRPPPRNTNELHERQKQPRDQDQQRQSQRDESGQEKQQKREDDDDDEKVATKDPEDGKEEHFCGHHEEKTQQELSEPGPPSSWPLRLRRTRQVTGPEGRHLLMLNACASSGLAFAREVREAFVLMVLSVEARLSYENARKEGKPPFEAFTDECVDCILRAIVVARSEKNELCLSFDMS</sequence>
<dbReference type="EMBL" id="JAQMWT010000495">
    <property type="protein sequence ID" value="KAJ8600591.1"/>
    <property type="molecule type" value="Genomic_DNA"/>
</dbReference>
<feature type="compositionally biased region" description="Polar residues" evidence="2">
    <location>
        <begin position="597"/>
        <end position="611"/>
    </location>
</feature>
<reference evidence="3" key="1">
    <citation type="submission" date="2023-01" db="EMBL/GenBank/DDBJ databases">
        <title>Metagenome sequencing of chrysophaentin producing Chrysophaeum taylorii.</title>
        <authorList>
            <person name="Davison J."/>
            <person name="Bewley C."/>
        </authorList>
    </citation>
    <scope>NUCLEOTIDE SEQUENCE</scope>
    <source>
        <strain evidence="3">NIES-1699</strain>
    </source>
</reference>
<feature type="region of interest" description="Disordered" evidence="2">
    <location>
        <begin position="771"/>
        <end position="897"/>
    </location>
</feature>
<evidence type="ECO:0000313" key="3">
    <source>
        <dbReference type="EMBL" id="KAJ8600591.1"/>
    </source>
</evidence>
<comment type="similarity">
    <text evidence="1">Belongs to the CFAP97 family.</text>
</comment>
<proteinExistence type="inferred from homology"/>
<feature type="region of interest" description="Disordered" evidence="2">
    <location>
        <begin position="203"/>
        <end position="236"/>
    </location>
</feature>
<evidence type="ECO:0000256" key="2">
    <source>
        <dbReference type="SAM" id="MobiDB-lite"/>
    </source>
</evidence>
<dbReference type="PANTHER" id="PTHR33768:SF3">
    <property type="entry name" value="MIP11318P"/>
    <property type="match status" value="1"/>
</dbReference>
<evidence type="ECO:0008006" key="5">
    <source>
        <dbReference type="Google" id="ProtNLM"/>
    </source>
</evidence>
<dbReference type="InterPro" id="IPR029488">
    <property type="entry name" value="Hmw/CFAP97"/>
</dbReference>
<dbReference type="InterPro" id="IPR038792">
    <property type="entry name" value="CFAP97D1/2"/>
</dbReference>
<keyword evidence="4" id="KW-1185">Reference proteome</keyword>
<dbReference type="PANTHER" id="PTHR33768">
    <property type="entry name" value="MIP11318P"/>
    <property type="match status" value="1"/>
</dbReference>
<accession>A0AAD7U984</accession>
<feature type="compositionally biased region" description="Pro residues" evidence="2">
    <location>
        <begin position="217"/>
        <end position="229"/>
    </location>
</feature>
<protein>
    <recommendedName>
        <fullName evidence="5">EF-hand domain-containing protein</fullName>
    </recommendedName>
</protein>
<feature type="region of interest" description="Disordered" evidence="2">
    <location>
        <begin position="592"/>
        <end position="621"/>
    </location>
</feature>
<gene>
    <name evidence="3" type="ORF">CTAYLR_008182</name>
</gene>
<name>A0AAD7U984_9STRA</name>
<feature type="compositionally biased region" description="Basic and acidic residues" evidence="2">
    <location>
        <begin position="821"/>
        <end position="853"/>
    </location>
</feature>
<feature type="region of interest" description="Disordered" evidence="2">
    <location>
        <begin position="337"/>
        <end position="369"/>
    </location>
</feature>
<dbReference type="Pfam" id="PF13879">
    <property type="entry name" value="Hmw_CFAP97"/>
    <property type="match status" value="1"/>
</dbReference>
<comment type="caution">
    <text evidence="3">The sequence shown here is derived from an EMBL/GenBank/DDBJ whole genome shotgun (WGS) entry which is preliminary data.</text>
</comment>
<feature type="region of interest" description="Disordered" evidence="2">
    <location>
        <begin position="388"/>
        <end position="413"/>
    </location>
</feature>
<organism evidence="3 4">
    <name type="scientific">Chrysophaeum taylorii</name>
    <dbReference type="NCBI Taxonomy" id="2483200"/>
    <lineage>
        <taxon>Eukaryota</taxon>
        <taxon>Sar</taxon>
        <taxon>Stramenopiles</taxon>
        <taxon>Ochrophyta</taxon>
        <taxon>Pelagophyceae</taxon>
        <taxon>Pelagomonadales</taxon>
        <taxon>Pelagomonadaceae</taxon>
        <taxon>Chrysophaeum</taxon>
    </lineage>
</organism>
<evidence type="ECO:0000313" key="4">
    <source>
        <dbReference type="Proteomes" id="UP001230188"/>
    </source>
</evidence>
<dbReference type="SUPFAM" id="SSF47473">
    <property type="entry name" value="EF-hand"/>
    <property type="match status" value="1"/>
</dbReference>
<feature type="compositionally biased region" description="Low complexity" evidence="2">
    <location>
        <begin position="341"/>
        <end position="358"/>
    </location>
</feature>
<feature type="compositionally biased region" description="Low complexity" evidence="2">
    <location>
        <begin position="773"/>
        <end position="782"/>
    </location>
</feature>
<feature type="region of interest" description="Disordered" evidence="2">
    <location>
        <begin position="134"/>
        <end position="187"/>
    </location>
</feature>
<dbReference type="AlphaFoldDB" id="A0AAD7U984"/>
<dbReference type="Proteomes" id="UP001230188">
    <property type="component" value="Unassembled WGS sequence"/>
</dbReference>
<dbReference type="InterPro" id="IPR011992">
    <property type="entry name" value="EF-hand-dom_pair"/>
</dbReference>
<feature type="compositionally biased region" description="Basic and acidic residues" evidence="2">
    <location>
        <begin position="860"/>
        <end position="883"/>
    </location>
</feature>
<feature type="compositionally biased region" description="Polar residues" evidence="2">
    <location>
        <begin position="157"/>
        <end position="179"/>
    </location>
</feature>
<evidence type="ECO:0000256" key="1">
    <source>
        <dbReference type="ARBA" id="ARBA00008315"/>
    </source>
</evidence>